<feature type="transmembrane region" description="Helical" evidence="1">
    <location>
        <begin position="114"/>
        <end position="135"/>
    </location>
</feature>
<protein>
    <recommendedName>
        <fullName evidence="4">ABC-2 type transport system permease protein</fullName>
    </recommendedName>
</protein>
<feature type="transmembrane region" description="Helical" evidence="1">
    <location>
        <begin position="274"/>
        <end position="296"/>
    </location>
</feature>
<keyword evidence="1" id="KW-0812">Transmembrane</keyword>
<feature type="transmembrane region" description="Helical" evidence="1">
    <location>
        <begin position="232"/>
        <end position="253"/>
    </location>
</feature>
<dbReference type="STRING" id="1073327.SAMN04488108_0488"/>
<gene>
    <name evidence="2" type="ORF">SAMN04488108_0488</name>
</gene>
<dbReference type="Proteomes" id="UP000184609">
    <property type="component" value="Unassembled WGS sequence"/>
</dbReference>
<evidence type="ECO:0000313" key="3">
    <source>
        <dbReference type="Proteomes" id="UP000184609"/>
    </source>
</evidence>
<organism evidence="2 3">
    <name type="scientific">Algoriphagus zhangzhouensis</name>
    <dbReference type="NCBI Taxonomy" id="1073327"/>
    <lineage>
        <taxon>Bacteria</taxon>
        <taxon>Pseudomonadati</taxon>
        <taxon>Bacteroidota</taxon>
        <taxon>Cytophagia</taxon>
        <taxon>Cytophagales</taxon>
        <taxon>Cyclobacteriaceae</taxon>
        <taxon>Algoriphagus</taxon>
    </lineage>
</organism>
<keyword evidence="1" id="KW-0472">Membrane</keyword>
<accession>A0A1M7Z4V2</accession>
<reference evidence="3" key="1">
    <citation type="submission" date="2016-12" db="EMBL/GenBank/DDBJ databases">
        <authorList>
            <person name="Varghese N."/>
            <person name="Submissions S."/>
        </authorList>
    </citation>
    <scope>NUCLEOTIDE SEQUENCE [LARGE SCALE GENOMIC DNA]</scope>
    <source>
        <strain evidence="3">DSM 25035</strain>
    </source>
</reference>
<feature type="transmembrane region" description="Helical" evidence="1">
    <location>
        <begin position="59"/>
        <end position="81"/>
    </location>
</feature>
<feature type="transmembrane region" description="Helical" evidence="1">
    <location>
        <begin position="147"/>
        <end position="168"/>
    </location>
</feature>
<feature type="transmembrane region" description="Helical" evidence="1">
    <location>
        <begin position="302"/>
        <end position="321"/>
    </location>
</feature>
<keyword evidence="3" id="KW-1185">Reference proteome</keyword>
<sequence length="374" mass="43427">MKAGTLRVLIRLISFRFYKEQMGFLLMVFGVIFSHIFWIKPLGGHLNHEDSVKFHLILLYSFASELIMLILFLILLIVYAWRVVGFMERLLKLESNQFLFYSINALPSSEQIRIWFGVFTIIFAPAILLVCGIFYAGFKYGELSLLIYYPVIIFLICYGISAFVVRNLNRGSNAPRNSLLSITFQHIKKPLWSIPLFNFLFHQKIVFLLFKLLSIVIAIGGVFLFQDLNGDVRVFQLITLTMAMINSYLVYTMKKYEDEFLIFSRNFPETIFQIWGRVGAKLVVLFLPELFVILVIFPITDFIPLSAFLLGIGGLFEVLLLRMGEIQKFYQVIFGMFFGAILLILGGYGWYLILALPISIILFRRFYYKNIPLE</sequence>
<dbReference type="AlphaFoldDB" id="A0A1M7Z4V2"/>
<proteinExistence type="predicted"/>
<dbReference type="EMBL" id="FRXN01000001">
    <property type="protein sequence ID" value="SHO59977.1"/>
    <property type="molecule type" value="Genomic_DNA"/>
</dbReference>
<evidence type="ECO:0008006" key="4">
    <source>
        <dbReference type="Google" id="ProtNLM"/>
    </source>
</evidence>
<evidence type="ECO:0000313" key="2">
    <source>
        <dbReference type="EMBL" id="SHO59977.1"/>
    </source>
</evidence>
<feature type="transmembrane region" description="Helical" evidence="1">
    <location>
        <begin position="21"/>
        <end position="39"/>
    </location>
</feature>
<evidence type="ECO:0000256" key="1">
    <source>
        <dbReference type="SAM" id="Phobius"/>
    </source>
</evidence>
<feature type="transmembrane region" description="Helical" evidence="1">
    <location>
        <begin position="205"/>
        <end position="226"/>
    </location>
</feature>
<name>A0A1M7Z4V2_9BACT</name>
<dbReference type="RefSeq" id="WP_073570153.1">
    <property type="nucleotide sequence ID" value="NZ_FRXN01000001.1"/>
</dbReference>
<feature type="transmembrane region" description="Helical" evidence="1">
    <location>
        <begin position="333"/>
        <end position="363"/>
    </location>
</feature>
<keyword evidence="1" id="KW-1133">Transmembrane helix</keyword>